<keyword evidence="1" id="KW-0328">Glycosyltransferase</keyword>
<keyword evidence="2" id="KW-1185">Reference proteome</keyword>
<evidence type="ECO:0000313" key="2">
    <source>
        <dbReference type="Proteomes" id="UP000216004"/>
    </source>
</evidence>
<dbReference type="EMBL" id="MWWS01000007">
    <property type="protein sequence ID" value="OZG48999.1"/>
    <property type="molecule type" value="Genomic_DNA"/>
</dbReference>
<organism evidence="1 2">
    <name type="scientific">Bombiscardovia coagulans</name>
    <dbReference type="NCBI Taxonomy" id="686666"/>
    <lineage>
        <taxon>Bacteria</taxon>
        <taxon>Bacillati</taxon>
        <taxon>Actinomycetota</taxon>
        <taxon>Actinomycetes</taxon>
        <taxon>Bifidobacteriales</taxon>
        <taxon>Bifidobacteriaceae</taxon>
        <taxon>Bombiscardovia</taxon>
    </lineage>
</organism>
<proteinExistence type="predicted"/>
<sequence length="213" mass="22600">MLAVEINGRPFTELAGVTFHHRGAELAGQVLLDALQEAGYSAADFDAVGALTAAAVPLVDAVLHAATQRGQKLNAFVMDFVYPSIKGPSIAGKRVLLLDAWLSEKSYVQTSSLVTLRNGNELSLDCGIVSRQGASIVAVISLVGGIGIRESSDSVSSPSQQLAEDPLRTAIKIVDPIDAHEQMIPFVCAFDESLFEPDVGESQSADNDCEQMR</sequence>
<comment type="caution">
    <text evidence="1">The sequence shown here is derived from an EMBL/GenBank/DDBJ whole genome shotgun (WGS) entry which is preliminary data.</text>
</comment>
<dbReference type="GO" id="GO:0016757">
    <property type="term" value="F:glycosyltransferase activity"/>
    <property type="evidence" value="ECO:0007669"/>
    <property type="project" value="UniProtKB-KW"/>
</dbReference>
<dbReference type="AlphaFoldDB" id="A0A261EQ72"/>
<name>A0A261EQ72_9BIFI</name>
<evidence type="ECO:0000313" key="1">
    <source>
        <dbReference type="EMBL" id="OZG48999.1"/>
    </source>
</evidence>
<gene>
    <name evidence="1" type="ORF">BOCO_1235</name>
</gene>
<protein>
    <submittedName>
        <fullName evidence="1">Orotate phosphoribosyltransferase</fullName>
    </submittedName>
</protein>
<keyword evidence="1" id="KW-0808">Transferase</keyword>
<accession>A0A261EQ72</accession>
<reference evidence="1 2" key="1">
    <citation type="journal article" date="2017" name="BMC Genomics">
        <title>Comparative genomic and phylogenomic analyses of the Bifidobacteriaceae family.</title>
        <authorList>
            <person name="Lugli G.A."/>
            <person name="Milani C."/>
            <person name="Turroni F."/>
            <person name="Duranti S."/>
            <person name="Mancabelli L."/>
            <person name="Mangifesta M."/>
            <person name="Ferrario C."/>
            <person name="Modesto M."/>
            <person name="Mattarelli P."/>
            <person name="Jiri K."/>
            <person name="van Sinderen D."/>
            <person name="Ventura M."/>
        </authorList>
    </citation>
    <scope>NUCLEOTIDE SEQUENCE [LARGE SCALE GENOMIC DNA]</scope>
    <source>
        <strain evidence="1 2">DSM 22924</strain>
    </source>
</reference>
<dbReference type="Proteomes" id="UP000216004">
    <property type="component" value="Unassembled WGS sequence"/>
</dbReference>